<dbReference type="SUPFAM" id="SSF50789">
    <property type="entry name" value="Herpes virus serine proteinase, assemblin"/>
    <property type="match status" value="1"/>
</dbReference>
<dbReference type="GO" id="GO:0008233">
    <property type="term" value="F:peptidase activity"/>
    <property type="evidence" value="ECO:0007669"/>
    <property type="project" value="UniProtKB-KW"/>
</dbReference>
<evidence type="ECO:0000313" key="5">
    <source>
        <dbReference type="EMBL" id="ETO16227.1"/>
    </source>
</evidence>
<evidence type="ECO:0000256" key="3">
    <source>
        <dbReference type="ARBA" id="ARBA00022801"/>
    </source>
</evidence>
<evidence type="ECO:0000256" key="2">
    <source>
        <dbReference type="ARBA" id="ARBA00022670"/>
    </source>
</evidence>
<dbReference type="AlphaFoldDB" id="X6MRY7"/>
<feature type="domain" description="Prohead serine protease" evidence="4">
    <location>
        <begin position="13"/>
        <end position="146"/>
    </location>
</feature>
<dbReference type="InterPro" id="IPR054613">
    <property type="entry name" value="Peptidase_S78_dom"/>
</dbReference>
<dbReference type="InterPro" id="IPR006433">
    <property type="entry name" value="Prohead_protease"/>
</dbReference>
<evidence type="ECO:0000256" key="1">
    <source>
        <dbReference type="ARBA" id="ARBA00022612"/>
    </source>
</evidence>
<keyword evidence="6" id="KW-1185">Reference proteome</keyword>
<reference evidence="5 6" key="1">
    <citation type="journal article" date="2013" name="Curr. Biol.">
        <title>The Genome of the Foraminiferan Reticulomyxa filosa.</title>
        <authorList>
            <person name="Glockner G."/>
            <person name="Hulsmann N."/>
            <person name="Schleicher M."/>
            <person name="Noegel A.A."/>
            <person name="Eichinger L."/>
            <person name="Gallinger C."/>
            <person name="Pawlowski J."/>
            <person name="Sierra R."/>
            <person name="Euteneuer U."/>
            <person name="Pillet L."/>
            <person name="Moustafa A."/>
            <person name="Platzer M."/>
            <person name="Groth M."/>
            <person name="Szafranski K."/>
            <person name="Schliwa M."/>
        </authorList>
    </citation>
    <scope>NUCLEOTIDE SEQUENCE [LARGE SCALE GENOMIC DNA]</scope>
</reference>
<dbReference type="EMBL" id="ASPP01018462">
    <property type="protein sequence ID" value="ETO16227.1"/>
    <property type="molecule type" value="Genomic_DNA"/>
</dbReference>
<keyword evidence="1" id="KW-1188">Viral release from host cell</keyword>
<dbReference type="Proteomes" id="UP000023152">
    <property type="component" value="Unassembled WGS sequence"/>
</dbReference>
<dbReference type="Pfam" id="PF04586">
    <property type="entry name" value="Peptidase_S78"/>
    <property type="match status" value="1"/>
</dbReference>
<evidence type="ECO:0000313" key="6">
    <source>
        <dbReference type="Proteomes" id="UP000023152"/>
    </source>
</evidence>
<evidence type="ECO:0000259" key="4">
    <source>
        <dbReference type="Pfam" id="PF04586"/>
    </source>
</evidence>
<accession>X6MRY7</accession>
<dbReference type="OrthoDB" id="8114650at2759"/>
<gene>
    <name evidence="5" type="ORF">RFI_21130</name>
</gene>
<sequence>MLHNYMKIDLLQYKSLETNGEFFGYACTFNNQDDVGDIILPGAFAETIRSQSHLVLLWQHDQKEPIGYITKFKEDLIGLYIKKFIMQLKRAAYALIAAGVIKGLSTDYLIEDYFHDGTIRYIKKIKLIEISVVTFPANRQAMIEDVKLNHKYLKLLSSIKRALNTLAINKEIINI</sequence>
<name>X6MRY7_RETFI</name>
<organism evidence="5 6">
    <name type="scientific">Reticulomyxa filosa</name>
    <dbReference type="NCBI Taxonomy" id="46433"/>
    <lineage>
        <taxon>Eukaryota</taxon>
        <taxon>Sar</taxon>
        <taxon>Rhizaria</taxon>
        <taxon>Retaria</taxon>
        <taxon>Foraminifera</taxon>
        <taxon>Monothalamids</taxon>
        <taxon>Reticulomyxidae</taxon>
        <taxon>Reticulomyxa</taxon>
    </lineage>
</organism>
<keyword evidence="2 5" id="KW-0645">Protease</keyword>
<proteinExistence type="predicted"/>
<keyword evidence="3" id="KW-0378">Hydrolase</keyword>
<dbReference type="NCBIfam" id="TIGR01543">
    <property type="entry name" value="proheadase_HK97"/>
    <property type="match status" value="1"/>
</dbReference>
<comment type="caution">
    <text evidence="5">The sequence shown here is derived from an EMBL/GenBank/DDBJ whole genome shotgun (WGS) entry which is preliminary data.</text>
</comment>
<dbReference type="GO" id="GO:0006508">
    <property type="term" value="P:proteolysis"/>
    <property type="evidence" value="ECO:0007669"/>
    <property type="project" value="UniProtKB-KW"/>
</dbReference>
<protein>
    <submittedName>
        <fullName evidence="5">Phage prohead protease</fullName>
    </submittedName>
</protein>